<comment type="similarity">
    <text evidence="2">Belongs to the amino acid-polyamine-organocation (APC) superfamily. Spore germination protein (SGP) (TC 2.A.3.9) family.</text>
</comment>
<name>A0A9X2CU54_9BACI</name>
<keyword evidence="4" id="KW-0309">Germination</keyword>
<evidence type="ECO:0000256" key="3">
    <source>
        <dbReference type="ARBA" id="ARBA00022448"/>
    </source>
</evidence>
<protein>
    <submittedName>
        <fullName evidence="9">Endospore germination permease</fullName>
    </submittedName>
</protein>
<feature type="transmembrane region" description="Helical" evidence="8">
    <location>
        <begin position="39"/>
        <end position="61"/>
    </location>
</feature>
<dbReference type="EMBL" id="JAKRYL010000014">
    <property type="protein sequence ID" value="MCL7748317.1"/>
    <property type="molecule type" value="Genomic_DNA"/>
</dbReference>
<feature type="transmembrane region" description="Helical" evidence="8">
    <location>
        <begin position="220"/>
        <end position="243"/>
    </location>
</feature>
<evidence type="ECO:0000256" key="5">
    <source>
        <dbReference type="ARBA" id="ARBA00022692"/>
    </source>
</evidence>
<organism evidence="9 10">
    <name type="scientific">Halalkalibacter alkaliphilus</name>
    <dbReference type="NCBI Taxonomy" id="2917993"/>
    <lineage>
        <taxon>Bacteria</taxon>
        <taxon>Bacillati</taxon>
        <taxon>Bacillota</taxon>
        <taxon>Bacilli</taxon>
        <taxon>Bacillales</taxon>
        <taxon>Bacillaceae</taxon>
        <taxon>Halalkalibacter</taxon>
    </lineage>
</organism>
<feature type="transmembrane region" description="Helical" evidence="8">
    <location>
        <begin position="307"/>
        <end position="325"/>
    </location>
</feature>
<dbReference type="GO" id="GO:0009847">
    <property type="term" value="P:spore germination"/>
    <property type="evidence" value="ECO:0007669"/>
    <property type="project" value="InterPro"/>
</dbReference>
<evidence type="ECO:0000313" key="10">
    <source>
        <dbReference type="Proteomes" id="UP001139150"/>
    </source>
</evidence>
<dbReference type="PANTHER" id="PTHR34975:SF2">
    <property type="entry name" value="SPORE GERMINATION PROTEIN A2"/>
    <property type="match status" value="1"/>
</dbReference>
<dbReference type="NCBIfam" id="TIGR00912">
    <property type="entry name" value="2A0309"/>
    <property type="match status" value="1"/>
</dbReference>
<reference evidence="9" key="1">
    <citation type="submission" date="2022-02" db="EMBL/GenBank/DDBJ databases">
        <title>Halalkalibacter sp. nov. isolated from Lonar Lake, India.</title>
        <authorList>
            <person name="Joshi A."/>
            <person name="Thite S."/>
            <person name="Lodha T."/>
        </authorList>
    </citation>
    <scope>NUCLEOTIDE SEQUENCE</scope>
    <source>
        <strain evidence="9">MEB205</strain>
    </source>
</reference>
<evidence type="ECO:0000256" key="1">
    <source>
        <dbReference type="ARBA" id="ARBA00004141"/>
    </source>
</evidence>
<feature type="transmembrane region" description="Helical" evidence="8">
    <location>
        <begin position="187"/>
        <end position="208"/>
    </location>
</feature>
<feature type="transmembrane region" description="Helical" evidence="8">
    <location>
        <begin position="274"/>
        <end position="295"/>
    </location>
</feature>
<dbReference type="PANTHER" id="PTHR34975">
    <property type="entry name" value="SPORE GERMINATION PROTEIN A2"/>
    <property type="match status" value="1"/>
</dbReference>
<feature type="transmembrane region" description="Helical" evidence="8">
    <location>
        <begin position="337"/>
        <end position="359"/>
    </location>
</feature>
<evidence type="ECO:0000313" key="9">
    <source>
        <dbReference type="EMBL" id="MCL7748317.1"/>
    </source>
</evidence>
<dbReference type="Gene3D" id="1.20.1740.10">
    <property type="entry name" value="Amino acid/polyamine transporter I"/>
    <property type="match status" value="1"/>
</dbReference>
<gene>
    <name evidence="9" type="ORF">MF646_14400</name>
</gene>
<evidence type="ECO:0000256" key="8">
    <source>
        <dbReference type="SAM" id="Phobius"/>
    </source>
</evidence>
<keyword evidence="5 8" id="KW-0812">Transmembrane</keyword>
<feature type="transmembrane region" description="Helical" evidence="8">
    <location>
        <begin position="12"/>
        <end position="33"/>
    </location>
</feature>
<dbReference type="RefSeq" id="WP_250097203.1">
    <property type="nucleotide sequence ID" value="NZ_JAKRYL010000014.1"/>
</dbReference>
<evidence type="ECO:0000256" key="7">
    <source>
        <dbReference type="ARBA" id="ARBA00023136"/>
    </source>
</evidence>
<keyword evidence="6 8" id="KW-1133">Transmembrane helix</keyword>
<sequence>MKDQETISTGQMAFIFLSFLLGSAIVNIPSPLIASSGNAAWLSLLISFGIGLLLLCCILFLNRQYEGLLLIDYSRKIFGRLGMFFFMIPFVLMLFLMLSNILLDVGFFLHNTMMRTTPVEIFHLFMIIVAAATVYEGIEVIGRMFTMLILFVLAVFFIFVLLIIPMLHPEYLLPLLPDGWKPVFHGTYLALGFPYAEVILFAFLLPFAKNKNGGKLEKKMFIAMFFNGFLLLVAILVSIMVLGPTGVEIKYALFYIATLIDIQDVLTRIEAVVAMSWIIGSYMKATIVLFVINFILSQLFNLKDDRILIFPVALLTFLFSVILYNHELEFVENVGTVWPLLITVVGVLPIIIITLVTFLKKKLKKENQLGA</sequence>
<keyword evidence="7 8" id="KW-0472">Membrane</keyword>
<evidence type="ECO:0000256" key="2">
    <source>
        <dbReference type="ARBA" id="ARBA00007998"/>
    </source>
</evidence>
<comment type="subcellular location">
    <subcellularLocation>
        <location evidence="1">Membrane</location>
        <topology evidence="1">Multi-pass membrane protein</topology>
    </subcellularLocation>
</comment>
<evidence type="ECO:0000256" key="4">
    <source>
        <dbReference type="ARBA" id="ARBA00022544"/>
    </source>
</evidence>
<comment type="caution">
    <text evidence="9">The sequence shown here is derived from an EMBL/GenBank/DDBJ whole genome shotgun (WGS) entry which is preliminary data.</text>
</comment>
<keyword evidence="10" id="KW-1185">Reference proteome</keyword>
<accession>A0A9X2CU54</accession>
<proteinExistence type="inferred from homology"/>
<feature type="transmembrane region" description="Helical" evidence="8">
    <location>
        <begin position="121"/>
        <end position="138"/>
    </location>
</feature>
<dbReference type="Pfam" id="PF03845">
    <property type="entry name" value="Spore_permease"/>
    <property type="match status" value="1"/>
</dbReference>
<evidence type="ECO:0000256" key="6">
    <source>
        <dbReference type="ARBA" id="ARBA00022989"/>
    </source>
</evidence>
<dbReference type="AlphaFoldDB" id="A0A9X2CU54"/>
<keyword evidence="3" id="KW-0813">Transport</keyword>
<feature type="transmembrane region" description="Helical" evidence="8">
    <location>
        <begin position="145"/>
        <end position="167"/>
    </location>
</feature>
<dbReference type="Proteomes" id="UP001139150">
    <property type="component" value="Unassembled WGS sequence"/>
</dbReference>
<dbReference type="InterPro" id="IPR004761">
    <property type="entry name" value="Spore_GerAB"/>
</dbReference>
<feature type="transmembrane region" description="Helical" evidence="8">
    <location>
        <begin position="81"/>
        <end position="109"/>
    </location>
</feature>
<dbReference type="GO" id="GO:0016020">
    <property type="term" value="C:membrane"/>
    <property type="evidence" value="ECO:0007669"/>
    <property type="project" value="UniProtKB-SubCell"/>
</dbReference>